<dbReference type="AlphaFoldDB" id="A0A8H9N3F4"/>
<dbReference type="Proteomes" id="UP000863257">
    <property type="component" value="Unassembled WGS sequence"/>
</dbReference>
<proteinExistence type="predicted"/>
<dbReference type="EMBL" id="DACRBY010000032">
    <property type="protein sequence ID" value="HAS8542144.1"/>
    <property type="molecule type" value="Genomic_DNA"/>
</dbReference>
<organism evidence="1">
    <name type="scientific">Vibrio vulnificus</name>
    <dbReference type="NCBI Taxonomy" id="672"/>
    <lineage>
        <taxon>Bacteria</taxon>
        <taxon>Pseudomonadati</taxon>
        <taxon>Pseudomonadota</taxon>
        <taxon>Gammaproteobacteria</taxon>
        <taxon>Vibrionales</taxon>
        <taxon>Vibrionaceae</taxon>
        <taxon>Vibrio</taxon>
    </lineage>
</organism>
<gene>
    <name evidence="1" type="ORF">I7730_20355</name>
</gene>
<comment type="caution">
    <text evidence="1">The sequence shown here is derived from an EMBL/GenBank/DDBJ whole genome shotgun (WGS) entry which is preliminary data.</text>
</comment>
<protein>
    <submittedName>
        <fullName evidence="1">Uncharacterized protein</fullName>
    </submittedName>
</protein>
<accession>A0A8H9N3F4</accession>
<evidence type="ECO:0000313" key="1">
    <source>
        <dbReference type="EMBL" id="HAS8542144.1"/>
    </source>
</evidence>
<name>A0A8H9N3F4_VIBVL</name>
<reference evidence="1" key="2">
    <citation type="submission" date="2019-01" db="EMBL/GenBank/DDBJ databases">
        <authorList>
            <consortium name="NCBI Pathogen Detection Project"/>
        </authorList>
    </citation>
    <scope>NUCLEOTIDE SEQUENCE</scope>
    <source>
        <strain evidence="1">BCW_3452</strain>
    </source>
</reference>
<sequence length="130" mass="15026">MDNLQQEIFKLFSNSDKADKAAKNQEIIESRNIFQNELFPFFGQVFGEIWFNKFESESCPQTKLWINNLVGLTVKDLALGIKSYMNHKTPEELRFPPNAIQFRQYCLTGTASSGYRAEEEVIPRILNNQG</sequence>
<reference evidence="1" key="1">
    <citation type="journal article" date="2018" name="Genome Biol.">
        <title>SKESA: strategic k-mer extension for scrupulous assemblies.</title>
        <authorList>
            <person name="Souvorov A."/>
            <person name="Agarwala R."/>
            <person name="Lipman D.J."/>
        </authorList>
    </citation>
    <scope>NUCLEOTIDE SEQUENCE</scope>
    <source>
        <strain evidence="1">BCW_3452</strain>
    </source>
</reference>